<keyword evidence="3" id="KW-0808">Transferase</keyword>
<feature type="chain" id="PRO_5042930390" evidence="6">
    <location>
        <begin position="17"/>
        <end position="308"/>
    </location>
</feature>
<name>A0AAQ4PH34_GASAC</name>
<dbReference type="AlphaFoldDB" id="A0AAQ4PH34"/>
<reference evidence="7" key="2">
    <citation type="submission" date="2025-08" db="UniProtKB">
        <authorList>
            <consortium name="Ensembl"/>
        </authorList>
    </citation>
    <scope>IDENTIFICATION</scope>
</reference>
<dbReference type="GeneID" id="120834198"/>
<feature type="binding site" evidence="5">
    <location>
        <position position="297"/>
    </location>
    <ligand>
        <name>substrate</name>
    </ligand>
</feature>
<evidence type="ECO:0000256" key="6">
    <source>
        <dbReference type="SAM" id="SignalP"/>
    </source>
</evidence>
<reference evidence="7" key="3">
    <citation type="submission" date="2025-09" db="UniProtKB">
        <authorList>
            <consortium name="Ensembl"/>
        </authorList>
    </citation>
    <scope>IDENTIFICATION</scope>
</reference>
<evidence type="ECO:0000256" key="1">
    <source>
        <dbReference type="ARBA" id="ARBA00011245"/>
    </source>
</evidence>
<dbReference type="Ensembl" id="ENSGACT00000071760.1">
    <property type="protein sequence ID" value="ENSGACP00000038246.1"/>
    <property type="gene ID" value="ENSGACG00000007299.2"/>
</dbReference>
<dbReference type="GO" id="GO:0032259">
    <property type="term" value="P:methylation"/>
    <property type="evidence" value="ECO:0007669"/>
    <property type="project" value="UniProtKB-KW"/>
</dbReference>
<evidence type="ECO:0000256" key="3">
    <source>
        <dbReference type="ARBA" id="ARBA00022679"/>
    </source>
</evidence>
<feature type="signal peptide" evidence="6">
    <location>
        <begin position="1"/>
        <end position="16"/>
    </location>
</feature>
<keyword evidence="6" id="KW-0732">Signal</keyword>
<protein>
    <submittedName>
        <fullName evidence="7">Histamine N-methyltransferase</fullName>
    </submittedName>
</protein>
<accession>A0AAQ4PH34</accession>
<dbReference type="PROSITE" id="PS51597">
    <property type="entry name" value="SAM_HNMT"/>
    <property type="match status" value="1"/>
</dbReference>
<dbReference type="SUPFAM" id="SSF53335">
    <property type="entry name" value="S-adenosyl-L-methionine-dependent methyltransferases"/>
    <property type="match status" value="1"/>
</dbReference>
<dbReference type="RefSeq" id="XP_040058004.1">
    <property type="nucleotide sequence ID" value="XM_040202070.1"/>
</dbReference>
<proteinExistence type="predicted"/>
<feature type="binding site" evidence="5">
    <location>
        <position position="42"/>
    </location>
    <ligand>
        <name>substrate</name>
    </ligand>
</feature>
<dbReference type="GeneTree" id="ENSGT00390000002862"/>
<dbReference type="PIRSF" id="PIRSF016616">
    <property type="entry name" value="HHMT"/>
    <property type="match status" value="1"/>
</dbReference>
<comment type="subunit">
    <text evidence="1">Monomer.</text>
</comment>
<dbReference type="FunFam" id="3.40.50.150:FF:000118">
    <property type="entry name" value="Histamine N-methyltransferase"/>
    <property type="match status" value="1"/>
</dbReference>
<dbReference type="GO" id="GO:0008170">
    <property type="term" value="F:N-methyltransferase activity"/>
    <property type="evidence" value="ECO:0007669"/>
    <property type="project" value="InterPro"/>
</dbReference>
<evidence type="ECO:0000256" key="4">
    <source>
        <dbReference type="ARBA" id="ARBA00022691"/>
    </source>
</evidence>
<keyword evidence="8" id="KW-1185">Reference proteome</keyword>
<dbReference type="InterPro" id="IPR016673">
    <property type="entry name" value="HHMT-like"/>
</dbReference>
<reference evidence="7 8" key="1">
    <citation type="journal article" date="2021" name="G3 (Bethesda)">
        <title>Improved contiguity of the threespine stickleback genome using long-read sequencing.</title>
        <authorList>
            <person name="Nath S."/>
            <person name="Shaw D.E."/>
            <person name="White M.A."/>
        </authorList>
    </citation>
    <scope>NUCLEOTIDE SEQUENCE [LARGE SCALE GENOMIC DNA]</scope>
    <source>
        <strain evidence="7 8">Lake Benthic</strain>
    </source>
</reference>
<dbReference type="InterPro" id="IPR029063">
    <property type="entry name" value="SAM-dependent_MTases_sf"/>
</dbReference>
<keyword evidence="4" id="KW-0949">S-adenosyl-L-methionine</keyword>
<keyword evidence="2" id="KW-0489">Methyltransferase</keyword>
<dbReference type="Proteomes" id="UP000007635">
    <property type="component" value="Chromosome XVI"/>
</dbReference>
<dbReference type="Gene3D" id="3.40.50.150">
    <property type="entry name" value="Vaccinia Virus protein VP39"/>
    <property type="match status" value="1"/>
</dbReference>
<sequence>MMYLLFSFFASSFAMASSLRSLVNDDSRYQKCFQLFLERSSEHQSMRDFIHNVLPDILGSIGNGKSHLNIIGVGSGAGEIDLEMLSELRLKYPEVTVDNEVVEPSGTQLQKYKALVSQKPALDYIKFSWNQMTAIEFEEHCKAKKTTKKADFIHMIQMLYYVKDPGATVNFFRSLLDKNGKLLIILVSGESGWEKLWRTYRTQLCNTEISQCVTTGDIKSLLDGQRVSYRSYELPSQMEITECFTDGDEKGELLLDFLTEVLDFSKTASPELKAGVLELLRHPDCSVESNGKVIFNNNLGVIVIDQLT</sequence>
<organism evidence="7 8">
    <name type="scientific">Gasterosteus aculeatus aculeatus</name>
    <name type="common">three-spined stickleback</name>
    <dbReference type="NCBI Taxonomy" id="481459"/>
    <lineage>
        <taxon>Eukaryota</taxon>
        <taxon>Metazoa</taxon>
        <taxon>Chordata</taxon>
        <taxon>Craniata</taxon>
        <taxon>Vertebrata</taxon>
        <taxon>Euteleostomi</taxon>
        <taxon>Actinopterygii</taxon>
        <taxon>Neopterygii</taxon>
        <taxon>Teleostei</taxon>
        <taxon>Neoteleostei</taxon>
        <taxon>Acanthomorphata</taxon>
        <taxon>Eupercaria</taxon>
        <taxon>Perciformes</taxon>
        <taxon>Cottioidei</taxon>
        <taxon>Gasterosteales</taxon>
        <taxon>Gasterosteidae</taxon>
        <taxon>Gasterosteus</taxon>
    </lineage>
</organism>
<evidence type="ECO:0000256" key="5">
    <source>
        <dbReference type="PIRSR" id="PIRSR016616-2"/>
    </source>
</evidence>
<evidence type="ECO:0000313" key="7">
    <source>
        <dbReference type="Ensembl" id="ENSGACP00000038246.1"/>
    </source>
</evidence>
<dbReference type="Pfam" id="PF13489">
    <property type="entry name" value="Methyltransf_23"/>
    <property type="match status" value="1"/>
</dbReference>
<evidence type="ECO:0000313" key="8">
    <source>
        <dbReference type="Proteomes" id="UP000007635"/>
    </source>
</evidence>
<evidence type="ECO:0000256" key="2">
    <source>
        <dbReference type="ARBA" id="ARBA00022603"/>
    </source>
</evidence>